<name>A0A1Y3BPK7_EURMA</name>
<organism evidence="1 2">
    <name type="scientific">Euroglyphus maynei</name>
    <name type="common">Mayne's house dust mite</name>
    <dbReference type="NCBI Taxonomy" id="6958"/>
    <lineage>
        <taxon>Eukaryota</taxon>
        <taxon>Metazoa</taxon>
        <taxon>Ecdysozoa</taxon>
        <taxon>Arthropoda</taxon>
        <taxon>Chelicerata</taxon>
        <taxon>Arachnida</taxon>
        <taxon>Acari</taxon>
        <taxon>Acariformes</taxon>
        <taxon>Sarcoptiformes</taxon>
        <taxon>Astigmata</taxon>
        <taxon>Psoroptidia</taxon>
        <taxon>Analgoidea</taxon>
        <taxon>Pyroglyphidae</taxon>
        <taxon>Pyroglyphinae</taxon>
        <taxon>Euroglyphus</taxon>
    </lineage>
</organism>
<dbReference type="Proteomes" id="UP000194236">
    <property type="component" value="Unassembled WGS sequence"/>
</dbReference>
<evidence type="ECO:0000313" key="2">
    <source>
        <dbReference type="Proteomes" id="UP000194236"/>
    </source>
</evidence>
<sequence length="67" mass="8104">MKQLQLCVETEKHYDLIFFIPLQYPKGELNEYIFTVLAKFPAQQPPLWLYGRYDFINKKKNLLHLIC</sequence>
<gene>
    <name evidence="1" type="ORF">BLA29_013787</name>
</gene>
<reference evidence="1 2" key="1">
    <citation type="submission" date="2017-03" db="EMBL/GenBank/DDBJ databases">
        <title>Genome Survey of Euroglyphus maynei.</title>
        <authorList>
            <person name="Arlian L.G."/>
            <person name="Morgan M.S."/>
            <person name="Rider S.D."/>
        </authorList>
    </citation>
    <scope>NUCLEOTIDE SEQUENCE [LARGE SCALE GENOMIC DNA]</scope>
    <source>
        <strain evidence="1">Arlian Lab</strain>
        <tissue evidence="1">Whole body</tissue>
    </source>
</reference>
<accession>A0A1Y3BPK7</accession>
<proteinExistence type="predicted"/>
<dbReference type="AlphaFoldDB" id="A0A1Y3BPK7"/>
<dbReference type="EMBL" id="MUJZ01010718">
    <property type="protein sequence ID" value="OTF82007.1"/>
    <property type="molecule type" value="Genomic_DNA"/>
</dbReference>
<evidence type="ECO:0000313" key="1">
    <source>
        <dbReference type="EMBL" id="OTF82007.1"/>
    </source>
</evidence>
<comment type="caution">
    <text evidence="1">The sequence shown here is derived from an EMBL/GenBank/DDBJ whole genome shotgun (WGS) entry which is preliminary data.</text>
</comment>
<protein>
    <submittedName>
        <fullName evidence="1">Uncharacterized protein</fullName>
    </submittedName>
</protein>
<keyword evidence="2" id="KW-1185">Reference proteome</keyword>